<accession>A0A511V377</accession>
<evidence type="ECO:0000256" key="6">
    <source>
        <dbReference type="ARBA" id="ARBA00022722"/>
    </source>
</evidence>
<organism evidence="24 25">
    <name type="scientific">Cerasibacillus quisquiliarum</name>
    <dbReference type="NCBI Taxonomy" id="227865"/>
    <lineage>
        <taxon>Bacteria</taxon>
        <taxon>Bacillati</taxon>
        <taxon>Bacillota</taxon>
        <taxon>Bacilli</taxon>
        <taxon>Bacillales</taxon>
        <taxon>Bacillaceae</taxon>
        <taxon>Cerasibacillus</taxon>
    </lineage>
</organism>
<keyword evidence="25" id="KW-1185">Reference proteome</keyword>
<evidence type="ECO:0000256" key="17">
    <source>
        <dbReference type="ARBA" id="ARBA00023211"/>
    </source>
</evidence>
<comment type="caution">
    <text evidence="24">The sequence shown here is derived from an EMBL/GenBank/DDBJ whole genome shotgun (WGS) entry which is preliminary data.</text>
</comment>
<dbReference type="CDD" id="cd07906">
    <property type="entry name" value="Adenylation_DNA_ligase_LigD_LigC"/>
    <property type="match status" value="1"/>
</dbReference>
<dbReference type="InterPro" id="IPR014143">
    <property type="entry name" value="NHEJ_ligase_prk"/>
</dbReference>
<evidence type="ECO:0000256" key="4">
    <source>
        <dbReference type="ARBA" id="ARBA00022679"/>
    </source>
</evidence>
<comment type="cofactor">
    <cofactor evidence="1">
        <name>Mn(2+)</name>
        <dbReference type="ChEBI" id="CHEBI:29035"/>
    </cofactor>
</comment>
<evidence type="ECO:0000256" key="22">
    <source>
        <dbReference type="ARBA" id="ARBA00049990"/>
    </source>
</evidence>
<dbReference type="NCBIfam" id="TIGR02776">
    <property type="entry name" value="NHEJ_ligase_prk"/>
    <property type="match status" value="1"/>
</dbReference>
<evidence type="ECO:0000256" key="1">
    <source>
        <dbReference type="ARBA" id="ARBA00001936"/>
    </source>
</evidence>
<comment type="similarity">
    <text evidence="21">In the C-terminal section; belongs to the ATP-dependent DNA ligase family.</text>
</comment>
<keyword evidence="8" id="KW-0547">Nucleotide-binding</keyword>
<dbReference type="EMBL" id="BJXW01000033">
    <property type="protein sequence ID" value="GEN32193.1"/>
    <property type="molecule type" value="Genomic_DNA"/>
</dbReference>
<keyword evidence="14" id="KW-0238">DNA-binding</keyword>
<evidence type="ECO:0000256" key="11">
    <source>
        <dbReference type="ARBA" id="ARBA00022839"/>
    </source>
</evidence>
<dbReference type="NCBIfam" id="TIGR02779">
    <property type="entry name" value="NHEJ_ligase_lig"/>
    <property type="match status" value="1"/>
</dbReference>
<evidence type="ECO:0000313" key="24">
    <source>
        <dbReference type="EMBL" id="GEN32193.1"/>
    </source>
</evidence>
<dbReference type="NCBIfam" id="TIGR02778">
    <property type="entry name" value="ligD_pol"/>
    <property type="match status" value="1"/>
</dbReference>
<evidence type="ECO:0000256" key="20">
    <source>
        <dbReference type="ARBA" id="ARBA00034003"/>
    </source>
</evidence>
<comment type="similarity">
    <text evidence="22">In the N-terminal section; belongs to the LigD polymerase family.</text>
</comment>
<dbReference type="GO" id="GO:0004527">
    <property type="term" value="F:exonuclease activity"/>
    <property type="evidence" value="ECO:0007669"/>
    <property type="project" value="UniProtKB-KW"/>
</dbReference>
<evidence type="ECO:0000256" key="10">
    <source>
        <dbReference type="ARBA" id="ARBA00022801"/>
    </source>
</evidence>
<dbReference type="GO" id="GO:0005524">
    <property type="term" value="F:ATP binding"/>
    <property type="evidence" value="ECO:0007669"/>
    <property type="project" value="UniProtKB-KW"/>
</dbReference>
<gene>
    <name evidence="24" type="primary">ligd</name>
    <name evidence="24" type="ORF">CQU01_24310</name>
</gene>
<evidence type="ECO:0000256" key="14">
    <source>
        <dbReference type="ARBA" id="ARBA00023125"/>
    </source>
</evidence>
<proteinExistence type="inferred from homology"/>
<evidence type="ECO:0000256" key="18">
    <source>
        <dbReference type="ARBA" id="ARBA00023268"/>
    </source>
</evidence>
<protein>
    <recommendedName>
        <fullName evidence="2">DNA ligase (ATP)</fullName>
        <ecNumber evidence="2">6.5.1.1</ecNumber>
    </recommendedName>
    <alternativeName>
        <fullName evidence="19">NHEJ DNA polymerase</fullName>
    </alternativeName>
</protein>
<keyword evidence="6" id="KW-0540">Nuclease</keyword>
<evidence type="ECO:0000256" key="8">
    <source>
        <dbReference type="ARBA" id="ARBA00022741"/>
    </source>
</evidence>
<dbReference type="PANTHER" id="PTHR42705">
    <property type="entry name" value="BIFUNCTIONAL NON-HOMOLOGOUS END JOINING PROTEIN LIGD"/>
    <property type="match status" value="1"/>
</dbReference>
<dbReference type="GO" id="GO:0006281">
    <property type="term" value="P:DNA repair"/>
    <property type="evidence" value="ECO:0007669"/>
    <property type="project" value="UniProtKB-KW"/>
</dbReference>
<dbReference type="SUPFAM" id="SSF56091">
    <property type="entry name" value="DNA ligase/mRNA capping enzyme, catalytic domain"/>
    <property type="match status" value="1"/>
</dbReference>
<evidence type="ECO:0000256" key="3">
    <source>
        <dbReference type="ARBA" id="ARBA00022598"/>
    </source>
</evidence>
<evidence type="ECO:0000256" key="9">
    <source>
        <dbReference type="ARBA" id="ARBA00022763"/>
    </source>
</evidence>
<keyword evidence="18" id="KW-0511">Multifunctional enzyme</keyword>
<evidence type="ECO:0000256" key="7">
    <source>
        <dbReference type="ARBA" id="ARBA00022723"/>
    </source>
</evidence>
<dbReference type="Proteomes" id="UP000321491">
    <property type="component" value="Unassembled WGS sequence"/>
</dbReference>
<dbReference type="PROSITE" id="PS50160">
    <property type="entry name" value="DNA_LIGASE_A3"/>
    <property type="match status" value="1"/>
</dbReference>
<keyword evidence="17" id="KW-0464">Manganese</keyword>
<dbReference type="GO" id="GO:0006310">
    <property type="term" value="P:DNA recombination"/>
    <property type="evidence" value="ECO:0007669"/>
    <property type="project" value="UniProtKB-KW"/>
</dbReference>
<evidence type="ECO:0000256" key="16">
    <source>
        <dbReference type="ARBA" id="ARBA00023204"/>
    </source>
</evidence>
<evidence type="ECO:0000256" key="2">
    <source>
        <dbReference type="ARBA" id="ARBA00012727"/>
    </source>
</evidence>
<keyword evidence="3" id="KW-0436">Ligase</keyword>
<keyword evidence="10" id="KW-0378">Hydrolase</keyword>
<evidence type="ECO:0000256" key="19">
    <source>
        <dbReference type="ARBA" id="ARBA00029943"/>
    </source>
</evidence>
<dbReference type="GO" id="GO:0003677">
    <property type="term" value="F:DNA binding"/>
    <property type="evidence" value="ECO:0007669"/>
    <property type="project" value="UniProtKB-KW"/>
</dbReference>
<keyword evidence="5" id="KW-0548">Nucleotidyltransferase</keyword>
<dbReference type="OrthoDB" id="9802472at2"/>
<evidence type="ECO:0000256" key="12">
    <source>
        <dbReference type="ARBA" id="ARBA00022840"/>
    </source>
</evidence>
<dbReference type="PANTHER" id="PTHR42705:SF2">
    <property type="entry name" value="BIFUNCTIONAL NON-HOMOLOGOUS END JOINING PROTEIN LIGD"/>
    <property type="match status" value="1"/>
</dbReference>
<comment type="catalytic activity">
    <reaction evidence="20">
        <text>ATP + (deoxyribonucleotide)n-3'-hydroxyl + 5'-phospho-(deoxyribonucleotide)m = (deoxyribonucleotide)n+m + AMP + diphosphate.</text>
        <dbReference type="EC" id="6.5.1.1"/>
    </reaction>
</comment>
<dbReference type="Pfam" id="PF21686">
    <property type="entry name" value="LigD_Prim-Pol"/>
    <property type="match status" value="1"/>
</dbReference>
<keyword evidence="9" id="KW-0227">DNA damage</keyword>
<dbReference type="RefSeq" id="WP_146938549.1">
    <property type="nucleotide sequence ID" value="NZ_BJXW01000033.1"/>
</dbReference>
<dbReference type="Pfam" id="PF01068">
    <property type="entry name" value="DNA_ligase_A_M"/>
    <property type="match status" value="1"/>
</dbReference>
<dbReference type="InterPro" id="IPR012310">
    <property type="entry name" value="DNA_ligase_ATP-dep_cent"/>
</dbReference>
<evidence type="ECO:0000313" key="25">
    <source>
        <dbReference type="Proteomes" id="UP000321491"/>
    </source>
</evidence>
<feature type="domain" description="ATP-dependent DNA ligase family profile" evidence="23">
    <location>
        <begin position="107"/>
        <end position="252"/>
    </location>
</feature>
<dbReference type="InterPro" id="IPR052171">
    <property type="entry name" value="NHEJ_LigD"/>
</dbReference>
<keyword evidence="7" id="KW-0479">Metal-binding</keyword>
<keyword evidence="12" id="KW-0067">ATP-binding</keyword>
<evidence type="ECO:0000256" key="15">
    <source>
        <dbReference type="ARBA" id="ARBA00023172"/>
    </source>
</evidence>
<keyword evidence="11" id="KW-0269">Exonuclease</keyword>
<evidence type="ECO:0000256" key="13">
    <source>
        <dbReference type="ARBA" id="ARBA00022932"/>
    </source>
</evidence>
<dbReference type="GO" id="GO:0003910">
    <property type="term" value="F:DNA ligase (ATP) activity"/>
    <property type="evidence" value="ECO:0007669"/>
    <property type="project" value="UniProtKB-EC"/>
</dbReference>
<evidence type="ECO:0000256" key="21">
    <source>
        <dbReference type="ARBA" id="ARBA00049981"/>
    </source>
</evidence>
<dbReference type="InterPro" id="IPR014146">
    <property type="entry name" value="LigD_ligase_dom"/>
</dbReference>
<keyword evidence="15" id="KW-0233">DNA recombination</keyword>
<dbReference type="AlphaFoldDB" id="A0A511V377"/>
<dbReference type="EC" id="6.5.1.1" evidence="2"/>
<dbReference type="GO" id="GO:0003887">
    <property type="term" value="F:DNA-directed DNA polymerase activity"/>
    <property type="evidence" value="ECO:0007669"/>
    <property type="project" value="UniProtKB-KW"/>
</dbReference>
<dbReference type="Gene3D" id="3.30.470.30">
    <property type="entry name" value="DNA ligase/mRNA capping enzyme"/>
    <property type="match status" value="1"/>
</dbReference>
<keyword evidence="16" id="KW-0234">DNA repair</keyword>
<dbReference type="Gene3D" id="3.90.920.10">
    <property type="entry name" value="DNA primase, PRIM domain"/>
    <property type="match status" value="1"/>
</dbReference>
<dbReference type="GO" id="GO:0046872">
    <property type="term" value="F:metal ion binding"/>
    <property type="evidence" value="ECO:0007669"/>
    <property type="project" value="UniProtKB-KW"/>
</dbReference>
<keyword evidence="4" id="KW-0808">Transferase</keyword>
<dbReference type="InterPro" id="IPR014145">
    <property type="entry name" value="LigD_pol_dom"/>
</dbReference>
<keyword evidence="13" id="KW-0239">DNA-directed DNA polymerase</keyword>
<reference evidence="24 25" key="1">
    <citation type="submission" date="2019-07" db="EMBL/GenBank/DDBJ databases">
        <title>Whole genome shotgun sequence of Cerasibacillus quisquiliarum NBRC 102429.</title>
        <authorList>
            <person name="Hosoyama A."/>
            <person name="Uohara A."/>
            <person name="Ohji S."/>
            <person name="Ichikawa N."/>
        </authorList>
    </citation>
    <scope>NUCLEOTIDE SEQUENCE [LARGE SCALE GENOMIC DNA]</scope>
    <source>
        <strain evidence="24 25">NBRC 102429</strain>
    </source>
</reference>
<sequence length="589" mass="68821">MNIMKPVVSLDLPMGDDWAYEIKYDGFRSVLKWTKQDISLLSKNNHDLTDKFPEIVDYCRANTPNVSAILPLTLDGELVILNHLYQANFSLIQSRAKSGKINKAAQFIAFDLLLQGEKSLRNKTYNERRQQLEALFKRLFDNPFSPLRLIHTFSHADEAQHVVFTNKSEGIIAKRKSSLYRSGKTHRDWIKVKNWRVIKGCLTAYNEKNGYFSVYVYDDDQLIYIGKCKHGLHDEEADILRQFFRKYGEKSGSIFYMPPAICALIHTLDLHGDELREPQFVRLLPEIEPKTCTIEQLKQDMAMFPTRISFTNLKKAYWQKVTKLDFLIYIREISPYMLPFLKNKAVTLIRSPDGIFGEHFYQKHVPSYAPPFIHDLTNDERIRCDDLTALLWYANHGAIEYHLPFQTVEANAPDEMVFDLDPPDREHFYLAVRAARLIKQMLDHFQLHAFVKTSGNKGIQIHIPIPEGSLSYQETSVFTKAVALTVEKQYPNLFTTERFIHKRERRLYLDYVQHGKNKTIIAPYSPRRTNEASVATPLFWEELTESFKPEQMTLKHVLERVKIKGCPFMTYHIVRDKQPLNQLLKMIRH</sequence>
<name>A0A511V377_9BACI</name>
<evidence type="ECO:0000259" key="23">
    <source>
        <dbReference type="PROSITE" id="PS50160"/>
    </source>
</evidence>
<evidence type="ECO:0000256" key="5">
    <source>
        <dbReference type="ARBA" id="ARBA00022695"/>
    </source>
</evidence>